<dbReference type="GO" id="GO:0000981">
    <property type="term" value="F:DNA-binding transcription factor activity, RNA polymerase II-specific"/>
    <property type="evidence" value="ECO:0007669"/>
    <property type="project" value="TreeGrafter"/>
</dbReference>
<dbReference type="GO" id="GO:0000785">
    <property type="term" value="C:chromatin"/>
    <property type="evidence" value="ECO:0007669"/>
    <property type="project" value="TreeGrafter"/>
</dbReference>
<dbReference type="Proteomes" id="UP000281549">
    <property type="component" value="Unassembled WGS sequence"/>
</dbReference>
<dbReference type="AlphaFoldDB" id="A0A075B253"/>
<feature type="domain" description="C2H2-type" evidence="7">
    <location>
        <begin position="81"/>
        <end position="101"/>
    </location>
</feature>
<evidence type="ECO:0000256" key="2">
    <source>
        <dbReference type="ARBA" id="ARBA00022737"/>
    </source>
</evidence>
<accession>A0A075B253</accession>
<dbReference type="GO" id="GO:0008270">
    <property type="term" value="F:zinc ion binding"/>
    <property type="evidence" value="ECO:0007669"/>
    <property type="project" value="UniProtKB-KW"/>
</dbReference>
<dbReference type="InterPro" id="IPR013087">
    <property type="entry name" value="Znf_C2H2_type"/>
</dbReference>
<dbReference type="InterPro" id="IPR036236">
    <property type="entry name" value="Znf_C2H2_sf"/>
</dbReference>
<dbReference type="PANTHER" id="PTHR14003:SF19">
    <property type="entry name" value="YY2 TRANSCRIPTION FACTOR"/>
    <property type="match status" value="1"/>
</dbReference>
<dbReference type="SUPFAM" id="SSF57667">
    <property type="entry name" value="beta-beta-alpha zinc fingers"/>
    <property type="match status" value="1"/>
</dbReference>
<protein>
    <submittedName>
        <fullName evidence="8">Zinc finger, C2H2 domain-containing protein</fullName>
    </submittedName>
</protein>
<organism evidence="8 10">
    <name type="scientific">Rozella allomycis (strain CSF55)</name>
    <dbReference type="NCBI Taxonomy" id="988480"/>
    <lineage>
        <taxon>Eukaryota</taxon>
        <taxon>Fungi</taxon>
        <taxon>Fungi incertae sedis</taxon>
        <taxon>Cryptomycota</taxon>
        <taxon>Cryptomycota incertae sedis</taxon>
        <taxon>Rozella</taxon>
    </lineage>
</organism>
<dbReference type="EMBL" id="KE560505">
    <property type="protein sequence ID" value="EPZ36645.1"/>
    <property type="molecule type" value="Genomic_DNA"/>
</dbReference>
<evidence type="ECO:0000313" key="9">
    <source>
        <dbReference type="EMBL" id="RKP21964.1"/>
    </source>
</evidence>
<evidence type="ECO:0000256" key="1">
    <source>
        <dbReference type="ARBA" id="ARBA00022723"/>
    </source>
</evidence>
<proteinExistence type="predicted"/>
<dbReference type="STRING" id="988480.A0A075B253"/>
<dbReference type="OrthoDB" id="6365676at2759"/>
<gene>
    <name evidence="8" type="ORF">O9G_005089</name>
    <name evidence="9" type="ORF">ROZALSC1DRAFT_26649</name>
</gene>
<dbReference type="SMART" id="SM00355">
    <property type="entry name" value="ZnF_C2H2"/>
    <property type="match status" value="1"/>
</dbReference>
<feature type="compositionally biased region" description="Polar residues" evidence="6">
    <location>
        <begin position="29"/>
        <end position="43"/>
    </location>
</feature>
<dbReference type="GO" id="GO:0000978">
    <property type="term" value="F:RNA polymerase II cis-regulatory region sequence-specific DNA binding"/>
    <property type="evidence" value="ECO:0007669"/>
    <property type="project" value="TreeGrafter"/>
</dbReference>
<dbReference type="HOGENOM" id="CLU_1705262_0_0_1"/>
<evidence type="ECO:0000313" key="10">
    <source>
        <dbReference type="Proteomes" id="UP000030755"/>
    </source>
</evidence>
<dbReference type="FunFam" id="3.30.160.60:FF:002402">
    <property type="entry name" value="Zinc finger protein 347"/>
    <property type="match status" value="1"/>
</dbReference>
<evidence type="ECO:0000256" key="4">
    <source>
        <dbReference type="ARBA" id="ARBA00022833"/>
    </source>
</evidence>
<dbReference type="Gene3D" id="3.30.160.60">
    <property type="entry name" value="Classic Zinc Finger"/>
    <property type="match status" value="2"/>
</dbReference>
<evidence type="ECO:0000259" key="7">
    <source>
        <dbReference type="PROSITE" id="PS50157"/>
    </source>
</evidence>
<reference evidence="11" key="2">
    <citation type="journal article" date="2018" name="Nat. Microbiol.">
        <title>Leveraging single-cell genomics to expand the fungal tree of life.</title>
        <authorList>
            <person name="Ahrendt S.R."/>
            <person name="Quandt C.A."/>
            <person name="Ciobanu D."/>
            <person name="Clum A."/>
            <person name="Salamov A."/>
            <person name="Andreopoulos B."/>
            <person name="Cheng J.F."/>
            <person name="Woyke T."/>
            <person name="Pelin A."/>
            <person name="Henrissat B."/>
            <person name="Reynolds N.K."/>
            <person name="Benny G.L."/>
            <person name="Smith M.E."/>
            <person name="James T.Y."/>
            <person name="Grigoriev I.V."/>
        </authorList>
    </citation>
    <scope>NUCLEOTIDE SEQUENCE [LARGE SCALE GENOMIC DNA]</scope>
    <source>
        <strain evidence="11">CSF55</strain>
    </source>
</reference>
<keyword evidence="10" id="KW-1185">Reference proteome</keyword>
<evidence type="ECO:0000313" key="8">
    <source>
        <dbReference type="EMBL" id="EPZ36645.1"/>
    </source>
</evidence>
<dbReference type="EMBL" id="ML004917">
    <property type="protein sequence ID" value="RKP21964.1"/>
    <property type="molecule type" value="Genomic_DNA"/>
</dbReference>
<feature type="region of interest" description="Disordered" evidence="6">
    <location>
        <begin position="29"/>
        <end position="52"/>
    </location>
</feature>
<dbReference type="PROSITE" id="PS50157">
    <property type="entry name" value="ZINC_FINGER_C2H2_2"/>
    <property type="match status" value="2"/>
</dbReference>
<name>A0A075B253_ROZAC</name>
<dbReference type="PROSITE" id="PS00028">
    <property type="entry name" value="ZINC_FINGER_C2H2_1"/>
    <property type="match status" value="1"/>
</dbReference>
<feature type="domain" description="C2H2-type" evidence="7">
    <location>
        <begin position="102"/>
        <end position="134"/>
    </location>
</feature>
<keyword evidence="2" id="KW-0677">Repeat</keyword>
<keyword evidence="3 5" id="KW-0863">Zinc-finger</keyword>
<sequence length="154" mass="17747">MSTEFESTYEHIIMLLQAAQYIEQRSSSKFLPGSPTASSASTNGDDKNYNENYEYSGQEFKYDDSTIAPYAIKNQPYGGKRAFTCRNHLVRHQRIHTGEKPFQCEFKGCTKRFSRKDNMITHYKGHFKHMTSKRGSLPITPPLESQIEDPSYSE</sequence>
<reference evidence="8 10" key="1">
    <citation type="journal article" date="2013" name="Curr. Biol.">
        <title>Shared signatures of parasitism and phylogenomics unite Cryptomycota and microsporidia.</title>
        <authorList>
            <person name="James T.Y."/>
            <person name="Pelin A."/>
            <person name="Bonen L."/>
            <person name="Ahrendt S."/>
            <person name="Sain D."/>
            <person name="Corradi N."/>
            <person name="Stajich J.E."/>
        </authorList>
    </citation>
    <scope>NUCLEOTIDE SEQUENCE [LARGE SCALE GENOMIC DNA]</scope>
    <source>
        <strain evidence="8">CSF55</strain>
        <strain evidence="8">CSF55</strain>
    </source>
</reference>
<feature type="region of interest" description="Disordered" evidence="6">
    <location>
        <begin position="131"/>
        <end position="154"/>
    </location>
</feature>
<dbReference type="GO" id="GO:0031519">
    <property type="term" value="C:PcG protein complex"/>
    <property type="evidence" value="ECO:0007669"/>
    <property type="project" value="TreeGrafter"/>
</dbReference>
<keyword evidence="4" id="KW-0862">Zinc</keyword>
<evidence type="ECO:0000313" key="11">
    <source>
        <dbReference type="Proteomes" id="UP000281549"/>
    </source>
</evidence>
<keyword evidence="1" id="KW-0479">Metal-binding</keyword>
<evidence type="ECO:0000256" key="3">
    <source>
        <dbReference type="ARBA" id="ARBA00022771"/>
    </source>
</evidence>
<dbReference type="GO" id="GO:0005667">
    <property type="term" value="C:transcription regulator complex"/>
    <property type="evidence" value="ECO:0007669"/>
    <property type="project" value="TreeGrafter"/>
</dbReference>
<evidence type="ECO:0000256" key="6">
    <source>
        <dbReference type="SAM" id="MobiDB-lite"/>
    </source>
</evidence>
<dbReference type="PANTHER" id="PTHR14003">
    <property type="entry name" value="TRANSCRIPTIONAL REPRESSOR PROTEIN YY"/>
    <property type="match status" value="1"/>
</dbReference>
<reference evidence="9" key="3">
    <citation type="submission" date="2018-08" db="EMBL/GenBank/DDBJ databases">
        <title>Leveraging single-cell genomics to expand the Fungal Tree of Life.</title>
        <authorList>
            <consortium name="DOE Joint Genome Institute"/>
            <person name="Ahrendt S.R."/>
            <person name="Quandt C.A."/>
            <person name="Ciobanu D."/>
            <person name="Clum A."/>
            <person name="Salamov A."/>
            <person name="Andreopoulos B."/>
            <person name="Cheng J.-F."/>
            <person name="Woyke T."/>
            <person name="Pelin A."/>
            <person name="Henrissat B."/>
            <person name="Reynolds N."/>
            <person name="Benny G.L."/>
            <person name="Smith M.E."/>
            <person name="James T.Y."/>
            <person name="Grigoriev I.V."/>
        </authorList>
    </citation>
    <scope>NUCLEOTIDE SEQUENCE</scope>
    <source>
        <strain evidence="9">CSF55</strain>
    </source>
</reference>
<evidence type="ECO:0000256" key="5">
    <source>
        <dbReference type="PROSITE-ProRule" id="PRU00042"/>
    </source>
</evidence>
<dbReference type="Proteomes" id="UP000030755">
    <property type="component" value="Unassembled WGS sequence"/>
</dbReference>